<dbReference type="EMBL" id="CAQQ02056337">
    <property type="status" value="NOT_ANNOTATED_CDS"/>
    <property type="molecule type" value="Genomic_DNA"/>
</dbReference>
<dbReference type="EMBL" id="CAQQ02056339">
    <property type="status" value="NOT_ANNOTATED_CDS"/>
    <property type="molecule type" value="Genomic_DNA"/>
</dbReference>
<reference evidence="2" key="1">
    <citation type="submission" date="2013-02" db="EMBL/GenBank/DDBJ databases">
        <authorList>
            <person name="Hughes D."/>
        </authorList>
    </citation>
    <scope>NUCLEOTIDE SEQUENCE</scope>
    <source>
        <strain>Durham</strain>
        <strain evidence="2">NC isolate 2 -- Noor lab</strain>
    </source>
</reference>
<organism evidence="1 2">
    <name type="scientific">Megaselia scalaris</name>
    <name type="common">Humpbacked fly</name>
    <name type="synonym">Phora scalaris</name>
    <dbReference type="NCBI Taxonomy" id="36166"/>
    <lineage>
        <taxon>Eukaryota</taxon>
        <taxon>Metazoa</taxon>
        <taxon>Ecdysozoa</taxon>
        <taxon>Arthropoda</taxon>
        <taxon>Hexapoda</taxon>
        <taxon>Insecta</taxon>
        <taxon>Pterygota</taxon>
        <taxon>Neoptera</taxon>
        <taxon>Endopterygota</taxon>
        <taxon>Diptera</taxon>
        <taxon>Brachycera</taxon>
        <taxon>Muscomorpha</taxon>
        <taxon>Platypezoidea</taxon>
        <taxon>Phoridae</taxon>
        <taxon>Megaseliini</taxon>
        <taxon>Megaselia</taxon>
    </lineage>
</organism>
<reference evidence="1" key="2">
    <citation type="submission" date="2015-06" db="UniProtKB">
        <authorList>
            <consortium name="EnsemblMetazoa"/>
        </authorList>
    </citation>
    <scope>IDENTIFICATION</scope>
</reference>
<accession>T1GSL0</accession>
<dbReference type="Proteomes" id="UP000015102">
    <property type="component" value="Unassembled WGS sequence"/>
</dbReference>
<proteinExistence type="predicted"/>
<sequence length="106" mass="11989">MNKVTIFVSLSTLYYRMGCNTRGSFQDHEHPKRVMVYPSSVQQLEINDNVPSKKSVPKVPTKSEMDKAIDRLKNNTSAGTDAIPAELFKTAGTSFNRIFHQIKNLE</sequence>
<dbReference type="AlphaFoldDB" id="T1GSL0"/>
<dbReference type="EnsemblMetazoa" id="MESCA006670-RA">
    <property type="protein sequence ID" value="MESCA006670-PA"/>
    <property type="gene ID" value="MESCA006670"/>
</dbReference>
<dbReference type="EMBL" id="CAQQ02056340">
    <property type="status" value="NOT_ANNOTATED_CDS"/>
    <property type="molecule type" value="Genomic_DNA"/>
</dbReference>
<dbReference type="EMBL" id="CAQQ02056338">
    <property type="status" value="NOT_ANNOTATED_CDS"/>
    <property type="molecule type" value="Genomic_DNA"/>
</dbReference>
<dbReference type="HOGENOM" id="CLU_2226201_0_0_1"/>
<evidence type="ECO:0000313" key="1">
    <source>
        <dbReference type="EnsemblMetazoa" id="MESCA006670-PA"/>
    </source>
</evidence>
<name>T1GSL0_MEGSC</name>
<keyword evidence="2" id="KW-1185">Reference proteome</keyword>
<protein>
    <submittedName>
        <fullName evidence="1">Uncharacterized protein</fullName>
    </submittedName>
</protein>
<evidence type="ECO:0000313" key="2">
    <source>
        <dbReference type="Proteomes" id="UP000015102"/>
    </source>
</evidence>